<dbReference type="PANTHER" id="PTHR40465:SF1">
    <property type="entry name" value="DUF6534 DOMAIN-CONTAINING PROTEIN"/>
    <property type="match status" value="1"/>
</dbReference>
<evidence type="ECO:0000313" key="3">
    <source>
        <dbReference type="EMBL" id="KAK7036120.1"/>
    </source>
</evidence>
<evidence type="ECO:0000259" key="2">
    <source>
        <dbReference type="Pfam" id="PF20152"/>
    </source>
</evidence>
<feature type="transmembrane region" description="Helical" evidence="1">
    <location>
        <begin position="188"/>
        <end position="209"/>
    </location>
</feature>
<dbReference type="InterPro" id="IPR045339">
    <property type="entry name" value="DUF6534"/>
</dbReference>
<keyword evidence="1" id="KW-0812">Transmembrane</keyword>
<feature type="transmembrane region" description="Helical" evidence="1">
    <location>
        <begin position="112"/>
        <end position="128"/>
    </location>
</feature>
<feature type="transmembrane region" description="Helical" evidence="1">
    <location>
        <begin position="255"/>
        <end position="276"/>
    </location>
</feature>
<proteinExistence type="predicted"/>
<dbReference type="Proteomes" id="UP001362999">
    <property type="component" value="Unassembled WGS sequence"/>
</dbReference>
<comment type="caution">
    <text evidence="3">The sequence shown here is derived from an EMBL/GenBank/DDBJ whole genome shotgun (WGS) entry which is preliminary data.</text>
</comment>
<feature type="transmembrane region" description="Helical" evidence="1">
    <location>
        <begin position="68"/>
        <end position="92"/>
    </location>
</feature>
<dbReference type="AlphaFoldDB" id="A0AAW0CED3"/>
<feature type="transmembrane region" description="Helical" evidence="1">
    <location>
        <begin position="140"/>
        <end position="168"/>
    </location>
</feature>
<feature type="transmembrane region" description="Helical" evidence="1">
    <location>
        <begin position="229"/>
        <end position="249"/>
    </location>
</feature>
<protein>
    <recommendedName>
        <fullName evidence="2">DUF6534 domain-containing protein</fullName>
    </recommendedName>
</protein>
<feature type="domain" description="DUF6534" evidence="2">
    <location>
        <begin position="195"/>
        <end position="279"/>
    </location>
</feature>
<dbReference type="PANTHER" id="PTHR40465">
    <property type="entry name" value="CHROMOSOME 1, WHOLE GENOME SHOTGUN SEQUENCE"/>
    <property type="match status" value="1"/>
</dbReference>
<feature type="transmembrane region" description="Helical" evidence="1">
    <location>
        <begin position="33"/>
        <end position="56"/>
    </location>
</feature>
<dbReference type="Pfam" id="PF20152">
    <property type="entry name" value="DUF6534"/>
    <property type="match status" value="1"/>
</dbReference>
<keyword evidence="4" id="KW-1185">Reference proteome</keyword>
<dbReference type="EMBL" id="JAWWNJ010000019">
    <property type="protein sequence ID" value="KAK7036120.1"/>
    <property type="molecule type" value="Genomic_DNA"/>
</dbReference>
<gene>
    <name evidence="3" type="ORF">R3P38DRAFT_615953</name>
</gene>
<sequence length="344" mass="38152">MHHCDSWVWIRCCTTHTMGPALASPLNSANIGAIQIASLISFLLFGIFTSQTYTYFTRFPADSRAIKFLVGFLWINEAAHAGSLGHALYTYAILDYGHPELLDDAMPNSMDVSLLIGIFIVVCVQGFFQFRIHALYKKPYLPIICGVMSLGSLTAGLVVFVHSTAGVARNSSLEIEIGDKLFQSFFKLFWAVTTTNDLTITAVLLFFFIKQRSDAHHRTRALVDKLIAATIETGLLTCVVAMACFGSFLTDFTDFKWVAILVIHPHLYSISVITSLNSRITLRAMNDATFQIFSTQTNRIRVLNEPLSTDGGVQMTISKFVVADHDEFKGETETGKTGREYGTT</sequence>
<reference evidence="3 4" key="1">
    <citation type="journal article" date="2024" name="J Genomics">
        <title>Draft genome sequencing and assembly of Favolaschia claudopus CIRM-BRFM 2984 isolated from oak limbs.</title>
        <authorList>
            <person name="Navarro D."/>
            <person name="Drula E."/>
            <person name="Chaduli D."/>
            <person name="Cazenave R."/>
            <person name="Ahrendt S."/>
            <person name="Wang J."/>
            <person name="Lipzen A."/>
            <person name="Daum C."/>
            <person name="Barry K."/>
            <person name="Grigoriev I.V."/>
            <person name="Favel A."/>
            <person name="Rosso M.N."/>
            <person name="Martin F."/>
        </authorList>
    </citation>
    <scope>NUCLEOTIDE SEQUENCE [LARGE SCALE GENOMIC DNA]</scope>
    <source>
        <strain evidence="3 4">CIRM-BRFM 2984</strain>
    </source>
</reference>
<organism evidence="3 4">
    <name type="scientific">Favolaschia claudopus</name>
    <dbReference type="NCBI Taxonomy" id="2862362"/>
    <lineage>
        <taxon>Eukaryota</taxon>
        <taxon>Fungi</taxon>
        <taxon>Dikarya</taxon>
        <taxon>Basidiomycota</taxon>
        <taxon>Agaricomycotina</taxon>
        <taxon>Agaricomycetes</taxon>
        <taxon>Agaricomycetidae</taxon>
        <taxon>Agaricales</taxon>
        <taxon>Marasmiineae</taxon>
        <taxon>Mycenaceae</taxon>
        <taxon>Favolaschia</taxon>
    </lineage>
</organism>
<name>A0AAW0CED3_9AGAR</name>
<keyword evidence="1" id="KW-0472">Membrane</keyword>
<keyword evidence="1" id="KW-1133">Transmembrane helix</keyword>
<evidence type="ECO:0000256" key="1">
    <source>
        <dbReference type="SAM" id="Phobius"/>
    </source>
</evidence>
<evidence type="ECO:0000313" key="4">
    <source>
        <dbReference type="Proteomes" id="UP001362999"/>
    </source>
</evidence>
<accession>A0AAW0CED3</accession>